<gene>
    <name evidence="1" type="ORF">BDM02DRAFT_3194346</name>
</gene>
<evidence type="ECO:0000313" key="2">
    <source>
        <dbReference type="Proteomes" id="UP000886501"/>
    </source>
</evidence>
<organism evidence="1 2">
    <name type="scientific">Thelephora ganbajun</name>
    <name type="common">Ganba fungus</name>
    <dbReference type="NCBI Taxonomy" id="370292"/>
    <lineage>
        <taxon>Eukaryota</taxon>
        <taxon>Fungi</taxon>
        <taxon>Dikarya</taxon>
        <taxon>Basidiomycota</taxon>
        <taxon>Agaricomycotina</taxon>
        <taxon>Agaricomycetes</taxon>
        <taxon>Thelephorales</taxon>
        <taxon>Thelephoraceae</taxon>
        <taxon>Thelephora</taxon>
    </lineage>
</organism>
<sequence length="107" mass="12190">MADNRVLTRRILRLEDRLADLEKKFTSPPREGSSGEEDDPVIPESEPVLIRSAWVGPFKDVPIASLEGRKRRWREWFQRAKEARARRSIEVPVASVVVTDPPSDVVA</sequence>
<dbReference type="EMBL" id="MU118999">
    <property type="protein sequence ID" value="KAF9641884.1"/>
    <property type="molecule type" value="Genomic_DNA"/>
</dbReference>
<evidence type="ECO:0000313" key="1">
    <source>
        <dbReference type="EMBL" id="KAF9641884.1"/>
    </source>
</evidence>
<keyword evidence="2" id="KW-1185">Reference proteome</keyword>
<name>A0ACB6YXE8_THEGA</name>
<reference evidence="1" key="1">
    <citation type="submission" date="2019-10" db="EMBL/GenBank/DDBJ databases">
        <authorList>
            <consortium name="DOE Joint Genome Institute"/>
            <person name="Kuo A."/>
            <person name="Miyauchi S."/>
            <person name="Kiss E."/>
            <person name="Drula E."/>
            <person name="Kohler A."/>
            <person name="Sanchez-Garcia M."/>
            <person name="Andreopoulos B."/>
            <person name="Barry K.W."/>
            <person name="Bonito G."/>
            <person name="Buee M."/>
            <person name="Carver A."/>
            <person name="Chen C."/>
            <person name="Cichocki N."/>
            <person name="Clum A."/>
            <person name="Culley D."/>
            <person name="Crous P.W."/>
            <person name="Fauchery L."/>
            <person name="Girlanda M."/>
            <person name="Hayes R."/>
            <person name="Keri Z."/>
            <person name="Labutti K."/>
            <person name="Lipzen A."/>
            <person name="Lombard V."/>
            <person name="Magnuson J."/>
            <person name="Maillard F."/>
            <person name="Morin E."/>
            <person name="Murat C."/>
            <person name="Nolan M."/>
            <person name="Ohm R."/>
            <person name="Pangilinan J."/>
            <person name="Pereira M."/>
            <person name="Perotto S."/>
            <person name="Peter M."/>
            <person name="Riley R."/>
            <person name="Sitrit Y."/>
            <person name="Stielow B."/>
            <person name="Szollosi G."/>
            <person name="Zifcakova L."/>
            <person name="Stursova M."/>
            <person name="Spatafora J.W."/>
            <person name="Tedersoo L."/>
            <person name="Vaario L.-M."/>
            <person name="Yamada A."/>
            <person name="Yan M."/>
            <person name="Wang P."/>
            <person name="Xu J."/>
            <person name="Bruns T."/>
            <person name="Baldrian P."/>
            <person name="Vilgalys R."/>
            <person name="Henrissat B."/>
            <person name="Grigoriev I.V."/>
            <person name="Hibbett D."/>
            <person name="Nagy L.G."/>
            <person name="Martin F.M."/>
        </authorList>
    </citation>
    <scope>NUCLEOTIDE SEQUENCE</scope>
    <source>
        <strain evidence="1">P2</strain>
    </source>
</reference>
<comment type="caution">
    <text evidence="1">The sequence shown here is derived from an EMBL/GenBank/DDBJ whole genome shotgun (WGS) entry which is preliminary data.</text>
</comment>
<proteinExistence type="predicted"/>
<protein>
    <submittedName>
        <fullName evidence="1">Uncharacterized protein</fullName>
    </submittedName>
</protein>
<accession>A0ACB6YXE8</accession>
<reference evidence="1" key="2">
    <citation type="journal article" date="2020" name="Nat. Commun.">
        <title>Large-scale genome sequencing of mycorrhizal fungi provides insights into the early evolution of symbiotic traits.</title>
        <authorList>
            <person name="Miyauchi S."/>
            <person name="Kiss E."/>
            <person name="Kuo A."/>
            <person name="Drula E."/>
            <person name="Kohler A."/>
            <person name="Sanchez-Garcia M."/>
            <person name="Morin E."/>
            <person name="Andreopoulos B."/>
            <person name="Barry K.W."/>
            <person name="Bonito G."/>
            <person name="Buee M."/>
            <person name="Carver A."/>
            <person name="Chen C."/>
            <person name="Cichocki N."/>
            <person name="Clum A."/>
            <person name="Culley D."/>
            <person name="Crous P.W."/>
            <person name="Fauchery L."/>
            <person name="Girlanda M."/>
            <person name="Hayes R.D."/>
            <person name="Keri Z."/>
            <person name="LaButti K."/>
            <person name="Lipzen A."/>
            <person name="Lombard V."/>
            <person name="Magnuson J."/>
            <person name="Maillard F."/>
            <person name="Murat C."/>
            <person name="Nolan M."/>
            <person name="Ohm R.A."/>
            <person name="Pangilinan J."/>
            <person name="Pereira M.F."/>
            <person name="Perotto S."/>
            <person name="Peter M."/>
            <person name="Pfister S."/>
            <person name="Riley R."/>
            <person name="Sitrit Y."/>
            <person name="Stielow J.B."/>
            <person name="Szollosi G."/>
            <person name="Zifcakova L."/>
            <person name="Stursova M."/>
            <person name="Spatafora J.W."/>
            <person name="Tedersoo L."/>
            <person name="Vaario L.M."/>
            <person name="Yamada A."/>
            <person name="Yan M."/>
            <person name="Wang P."/>
            <person name="Xu J."/>
            <person name="Bruns T."/>
            <person name="Baldrian P."/>
            <person name="Vilgalys R."/>
            <person name="Dunand C."/>
            <person name="Henrissat B."/>
            <person name="Grigoriev I.V."/>
            <person name="Hibbett D."/>
            <person name="Nagy L.G."/>
            <person name="Martin F.M."/>
        </authorList>
    </citation>
    <scope>NUCLEOTIDE SEQUENCE</scope>
    <source>
        <strain evidence="1">P2</strain>
    </source>
</reference>
<dbReference type="Proteomes" id="UP000886501">
    <property type="component" value="Unassembled WGS sequence"/>
</dbReference>